<keyword evidence="3" id="KW-1185">Reference proteome</keyword>
<keyword evidence="1" id="KW-0812">Transmembrane</keyword>
<dbReference type="GeneID" id="19956058"/>
<dbReference type="AlphaFoldDB" id="T0Q0C9"/>
<reference evidence="2 3" key="1">
    <citation type="submission" date="2012-04" db="EMBL/GenBank/DDBJ databases">
        <title>The Genome Sequence of Saprolegnia declina VS20.</title>
        <authorList>
            <consortium name="The Broad Institute Genome Sequencing Platform"/>
            <person name="Russ C."/>
            <person name="Nusbaum C."/>
            <person name="Tyler B."/>
            <person name="van West P."/>
            <person name="Dieguez-Uribeondo J."/>
            <person name="de Bruijn I."/>
            <person name="Tripathy S."/>
            <person name="Jiang R."/>
            <person name="Young S.K."/>
            <person name="Zeng Q."/>
            <person name="Gargeya S."/>
            <person name="Fitzgerald M."/>
            <person name="Haas B."/>
            <person name="Abouelleil A."/>
            <person name="Alvarado L."/>
            <person name="Arachchi H.M."/>
            <person name="Berlin A."/>
            <person name="Chapman S.B."/>
            <person name="Goldberg J."/>
            <person name="Griggs A."/>
            <person name="Gujja S."/>
            <person name="Hansen M."/>
            <person name="Howarth C."/>
            <person name="Imamovic A."/>
            <person name="Larimer J."/>
            <person name="McCowen C."/>
            <person name="Montmayeur A."/>
            <person name="Murphy C."/>
            <person name="Neiman D."/>
            <person name="Pearson M."/>
            <person name="Priest M."/>
            <person name="Roberts A."/>
            <person name="Saif S."/>
            <person name="Shea T."/>
            <person name="Sisk P."/>
            <person name="Sykes S."/>
            <person name="Wortman J."/>
            <person name="Nusbaum C."/>
            <person name="Birren B."/>
        </authorList>
    </citation>
    <scope>NUCLEOTIDE SEQUENCE [LARGE SCALE GENOMIC DNA]</scope>
    <source>
        <strain evidence="2 3">VS20</strain>
    </source>
</reference>
<feature type="transmembrane region" description="Helical" evidence="1">
    <location>
        <begin position="27"/>
        <end position="46"/>
    </location>
</feature>
<name>T0Q0C9_SAPDV</name>
<accession>T0Q0C9</accession>
<evidence type="ECO:0000313" key="3">
    <source>
        <dbReference type="Proteomes" id="UP000030762"/>
    </source>
</evidence>
<dbReference type="VEuPathDB" id="FungiDB:SDRG_15331"/>
<keyword evidence="1" id="KW-0472">Membrane</keyword>
<feature type="transmembrane region" description="Helical" evidence="1">
    <location>
        <begin position="388"/>
        <end position="410"/>
    </location>
</feature>
<dbReference type="OrthoDB" id="77960at2759"/>
<dbReference type="EMBL" id="JH767220">
    <property type="protein sequence ID" value="EQC26820.1"/>
    <property type="molecule type" value="Genomic_DNA"/>
</dbReference>
<dbReference type="InParanoid" id="T0Q0C9"/>
<dbReference type="RefSeq" id="XP_008619722.1">
    <property type="nucleotide sequence ID" value="XM_008621500.1"/>
</dbReference>
<organism evidence="2 3">
    <name type="scientific">Saprolegnia diclina (strain VS20)</name>
    <dbReference type="NCBI Taxonomy" id="1156394"/>
    <lineage>
        <taxon>Eukaryota</taxon>
        <taxon>Sar</taxon>
        <taxon>Stramenopiles</taxon>
        <taxon>Oomycota</taxon>
        <taxon>Saprolegniomycetes</taxon>
        <taxon>Saprolegniales</taxon>
        <taxon>Saprolegniaceae</taxon>
        <taxon>Saprolegnia</taxon>
    </lineage>
</organism>
<dbReference type="Proteomes" id="UP000030762">
    <property type="component" value="Unassembled WGS sequence"/>
</dbReference>
<gene>
    <name evidence="2" type="ORF">SDRG_15331</name>
</gene>
<protein>
    <submittedName>
        <fullName evidence="2">Uncharacterized protein</fullName>
    </submittedName>
</protein>
<keyword evidence="1" id="KW-1133">Transmembrane helix</keyword>
<feature type="transmembrane region" description="Helical" evidence="1">
    <location>
        <begin position="431"/>
        <end position="450"/>
    </location>
</feature>
<sequence length="646" mass="71326">MASSRYTLGGVLVKERGMPRYAHLARLGRQAVVVGVGFIVICLVAFDSIANNWAVNQFVGNGFRFLSPIATVSSSAQLSSQYSFAKGLGLTDLSNIGGWMMNFTVAAFVSKNPNMYFVSAGSYTLDNSMSLCAIFQRKYTVDISTSPYVKLGLASDTVSFIRGDTVSHAFTDDASANLGNVSMSSAQLRALGYAPARTIVDTRLTRPFAIANSSAPQSYNVSYYRVFPKSFCTGCDPIAEFGFGTCHLTMVYNDSSKQLTVTSGANIVGSTYDLGLMLPCTPLVVLSQVLKVLAIMFAIAGYLASRSTVQWYEVDLAKPETLVSRLVRTVLPKHFPYASHALRFDMFCYNSDIFVFLYCGMVLLDIQNGLIFLRHMNLYNALAPQFKYSLQLFALSVRLLWGNCAAFKLLKITLHTLARSTYAGENRLMELGNLSGVTTLYLSAILLFYVPPYFEYSNSVIVELKNGVEKLDGLHVDVFNSFYVRNASAIAIGLVANLGLVVLLDHSVHYAFWRKLRAHSFARQAIYNSSSILCDYLDDIQQKPQSGISRMVCKARRLSTLQWFFMTHLTLFGLPEKDLRITKKRVTQAATAMTGSAASSQTTIDTPYLVTQDGSYQLHLVDESLVDVTALVYNIKILKDTSVVIQ</sequence>
<proteinExistence type="predicted"/>
<evidence type="ECO:0000313" key="2">
    <source>
        <dbReference type="EMBL" id="EQC26820.1"/>
    </source>
</evidence>
<feature type="transmembrane region" description="Helical" evidence="1">
    <location>
        <begin position="283"/>
        <end position="304"/>
    </location>
</feature>
<feature type="transmembrane region" description="Helical" evidence="1">
    <location>
        <begin position="353"/>
        <end position="376"/>
    </location>
</feature>
<feature type="transmembrane region" description="Helical" evidence="1">
    <location>
        <begin position="489"/>
        <end position="513"/>
    </location>
</feature>
<evidence type="ECO:0000256" key="1">
    <source>
        <dbReference type="SAM" id="Phobius"/>
    </source>
</evidence>